<keyword evidence="2" id="KW-0175">Coiled coil</keyword>
<dbReference type="Gene3D" id="1.10.287.950">
    <property type="entry name" value="Methyl-accepting chemotaxis protein"/>
    <property type="match status" value="1"/>
</dbReference>
<protein>
    <submittedName>
        <fullName evidence="5">Tail tape measure</fullName>
    </submittedName>
</protein>
<sequence>MPDIKQTIEFNVQGTSELHEAAESINTIAQALDNIKGKVVGADIGKGLDGAGRGGREAGEGFDRAGRAAEEAKSRISNMRYALYDVAAVMQNISKATIGAFTTVVKESMDYESAFAQVKRTNDIAGKSADELRGKLEQMAASVTTTNFKDLSNIAALGGQLGVAKESITDFTETVAKLSATTDLSLDKSGETIARFQTIMGTTGQNFDNIASSILKVGVNSAATESQIANTSTQISAMGKFAGMTEYQVVGLSGALASIGVAPELSRGVITRMFTQMQKAIRGGGDELNLFARVAGVSAQEVQSAWGTSKFSDIFVKFIAGLKNQGQGAIGVLKDLGIKASRDVPTILRLAEAHKTLEQTMKDAEAGYNDSKTLNDQYQQIASTTAGKLEMLKNSWANLKAEIGRSSNSGIGDMLGSLTGLVTVLTNLVQNPAAQWVAKLAGAFLTAGGIMAGYYAKQALVLGGAYALTTAQRSMGIAMQHPITSIRSLLSALAETVKLYKLSTVSVNEQTGALYKNAGAAQGAAASQRAAGQAAASQSTAGAAAGGAGQAAGAMGTAEKATSGLMGALKGLAAGAGISLFFTGLAKVTESWTKRSEAARAEAKALQQAQADLAQSVMQDTKAFEEGGSAAYVFAKATNKAGESMSSQLFSTSDANAQTKALAQAQELLAQKTGQSTDEISKQTYAIGENSLKKMAEQIAGNTGFKQFGDEQLATLRQMGFSVQEYSKLVTQGNSEMTDSQKKLAELYRQNGFGSIADDIERSTQKSSQYIDSFKNKIQEMVASGKISWFDGEKILDTLKKIDDNAHQTFDGVRNESDLAAQTMKGLKGDTADAADEMDNMGEKADKAAKELKKVVDSALSGDEAFVNLEDAVANLGESLYKNGMNFDEFSEAGRSNLKALYAVVRQAAEASGGDAEVMNAYIQQIMQLLRSHGVGSVQVLERVEQRLHAVANKATQSANQIAKAAVLAQKAGNAIGMIAASIATGKDFSKEASASLQGLGKSSTAALPSIKDLGKALDQGFARGARNAAKHAKKARHRTRKLGDRAKKAGKKIKEAAKEIKTFTDYISELSSVANAAFNFRWEFPKSLDETAKSFKTIKSYFENAAKDAQSANKEIGDANKSIEETRNKIAELDAELSKLQSDRNKLTFQLKVAVDYGDTLRADDIRAELQKNAVAQQKNRTDRKNAEGDQAGNYQKLYEAMQKLSDAQQKARRDLAGFSDAAREQRGNVLSLVEAYQKQVLAYANTGASQQQVLAYASALRAEFINNMTSMGYSRAETERYAATFTDLSKVINGVPRNFTVGVNADPALRALSDLEAKNRKSQHSMDDNRDAADKLGNSLNNTGGDAAGLGGALGGGGVGGAAEQAAVTFQQLGQITGNIGAEMWKAAGSANTAAHGLGNMGNQAHGSAYSMDVAGNKAGWMSYAINGIREAGYGAFSNIISSAQQAGFSFNQAATDAINLCNRVRDLRSLSVGQFMFGFNQAWGFSTGGKVGGSSYSGGKQSTDTVPAMLTPGEFVINRQAAQTVGYGFLEAVNSGRAAASGASAASSGGAGGGFGGGPILVELSGTDRHILVSAVNKPTVIDGNAIVGMVNGSNAMASRRGA</sequence>
<name>A0A8S5UY22_9CAUD</name>
<keyword evidence="1" id="KW-1245">Viral tail assembly</keyword>
<feature type="coiled-coil region" evidence="2">
    <location>
        <begin position="1110"/>
        <end position="1151"/>
    </location>
</feature>
<feature type="compositionally biased region" description="Basic and acidic residues" evidence="3">
    <location>
        <begin position="1318"/>
        <end position="1336"/>
    </location>
</feature>
<feature type="domain" description="Phage tail tape measure protein" evidence="4">
    <location>
        <begin position="138"/>
        <end position="323"/>
    </location>
</feature>
<feature type="compositionally biased region" description="Basic residues" evidence="3">
    <location>
        <begin position="1030"/>
        <end position="1041"/>
    </location>
</feature>
<evidence type="ECO:0000256" key="1">
    <source>
        <dbReference type="ARBA" id="ARBA00022465"/>
    </source>
</evidence>
<accession>A0A8S5UY22</accession>
<evidence type="ECO:0000313" key="5">
    <source>
        <dbReference type="EMBL" id="DAF99381.1"/>
    </source>
</evidence>
<dbReference type="InterPro" id="IPR010090">
    <property type="entry name" value="Phage_tape_meas"/>
</dbReference>
<proteinExistence type="predicted"/>
<dbReference type="GO" id="GO:0098003">
    <property type="term" value="P:viral tail assembly"/>
    <property type="evidence" value="ECO:0007669"/>
    <property type="project" value="UniProtKB-KW"/>
</dbReference>
<keyword evidence="1" id="KW-1188">Viral release from host cell</keyword>
<reference evidence="5" key="1">
    <citation type="journal article" date="2021" name="Proc. Natl. Acad. Sci. U.S.A.">
        <title>A Catalog of Tens of Thousands of Viruses from Human Metagenomes Reveals Hidden Associations with Chronic Diseases.</title>
        <authorList>
            <person name="Tisza M.J."/>
            <person name="Buck C.B."/>
        </authorList>
    </citation>
    <scope>NUCLEOTIDE SEQUENCE</scope>
    <source>
        <strain evidence="5">CtjKY6</strain>
    </source>
</reference>
<evidence type="ECO:0000256" key="2">
    <source>
        <dbReference type="SAM" id="Coils"/>
    </source>
</evidence>
<evidence type="ECO:0000259" key="4">
    <source>
        <dbReference type="Pfam" id="PF10145"/>
    </source>
</evidence>
<feature type="region of interest" description="Disordered" evidence="3">
    <location>
        <begin position="1318"/>
        <end position="1342"/>
    </location>
</feature>
<dbReference type="NCBIfam" id="TIGR01760">
    <property type="entry name" value="tape_meas_TP901"/>
    <property type="match status" value="1"/>
</dbReference>
<organism evidence="5">
    <name type="scientific">Siphoviridae sp. ctjKY6</name>
    <dbReference type="NCBI Taxonomy" id="2825631"/>
    <lineage>
        <taxon>Viruses</taxon>
        <taxon>Duplodnaviria</taxon>
        <taxon>Heunggongvirae</taxon>
        <taxon>Uroviricota</taxon>
        <taxon>Caudoviricetes</taxon>
    </lineage>
</organism>
<feature type="region of interest" description="Disordered" evidence="3">
    <location>
        <begin position="1030"/>
        <end position="1049"/>
    </location>
</feature>
<evidence type="ECO:0000256" key="3">
    <source>
        <dbReference type="SAM" id="MobiDB-lite"/>
    </source>
</evidence>
<dbReference type="EMBL" id="BK016165">
    <property type="protein sequence ID" value="DAF99381.1"/>
    <property type="molecule type" value="Genomic_DNA"/>
</dbReference>
<dbReference type="Pfam" id="PF10145">
    <property type="entry name" value="PhageMin_Tail"/>
    <property type="match status" value="1"/>
</dbReference>